<dbReference type="Proteomes" id="UP000275078">
    <property type="component" value="Unassembled WGS sequence"/>
</dbReference>
<organism evidence="2 3">
    <name type="scientific">Ascobolus immersus RN42</name>
    <dbReference type="NCBI Taxonomy" id="1160509"/>
    <lineage>
        <taxon>Eukaryota</taxon>
        <taxon>Fungi</taxon>
        <taxon>Dikarya</taxon>
        <taxon>Ascomycota</taxon>
        <taxon>Pezizomycotina</taxon>
        <taxon>Pezizomycetes</taxon>
        <taxon>Pezizales</taxon>
        <taxon>Ascobolaceae</taxon>
        <taxon>Ascobolus</taxon>
    </lineage>
</organism>
<feature type="compositionally biased region" description="Low complexity" evidence="1">
    <location>
        <begin position="27"/>
        <end position="39"/>
    </location>
</feature>
<feature type="region of interest" description="Disordered" evidence="1">
    <location>
        <begin position="1"/>
        <end position="59"/>
    </location>
</feature>
<reference evidence="2 3" key="1">
    <citation type="journal article" date="2018" name="Nat. Ecol. Evol.">
        <title>Pezizomycetes genomes reveal the molecular basis of ectomycorrhizal truffle lifestyle.</title>
        <authorList>
            <person name="Murat C."/>
            <person name="Payen T."/>
            <person name="Noel B."/>
            <person name="Kuo A."/>
            <person name="Morin E."/>
            <person name="Chen J."/>
            <person name="Kohler A."/>
            <person name="Krizsan K."/>
            <person name="Balestrini R."/>
            <person name="Da Silva C."/>
            <person name="Montanini B."/>
            <person name="Hainaut M."/>
            <person name="Levati E."/>
            <person name="Barry K.W."/>
            <person name="Belfiori B."/>
            <person name="Cichocki N."/>
            <person name="Clum A."/>
            <person name="Dockter R.B."/>
            <person name="Fauchery L."/>
            <person name="Guy J."/>
            <person name="Iotti M."/>
            <person name="Le Tacon F."/>
            <person name="Lindquist E.A."/>
            <person name="Lipzen A."/>
            <person name="Malagnac F."/>
            <person name="Mello A."/>
            <person name="Molinier V."/>
            <person name="Miyauchi S."/>
            <person name="Poulain J."/>
            <person name="Riccioni C."/>
            <person name="Rubini A."/>
            <person name="Sitrit Y."/>
            <person name="Splivallo R."/>
            <person name="Traeger S."/>
            <person name="Wang M."/>
            <person name="Zifcakova L."/>
            <person name="Wipf D."/>
            <person name="Zambonelli A."/>
            <person name="Paolocci F."/>
            <person name="Nowrousian M."/>
            <person name="Ottonello S."/>
            <person name="Baldrian P."/>
            <person name="Spatafora J.W."/>
            <person name="Henrissat B."/>
            <person name="Nagy L.G."/>
            <person name="Aury J.M."/>
            <person name="Wincker P."/>
            <person name="Grigoriev I.V."/>
            <person name="Bonfante P."/>
            <person name="Martin F.M."/>
        </authorList>
    </citation>
    <scope>NUCLEOTIDE SEQUENCE [LARGE SCALE GENOMIC DNA]</scope>
    <source>
        <strain evidence="2 3">RN42</strain>
    </source>
</reference>
<dbReference type="AlphaFoldDB" id="A0A3N4I2T7"/>
<proteinExistence type="predicted"/>
<dbReference type="EMBL" id="ML119689">
    <property type="protein sequence ID" value="RPA80309.1"/>
    <property type="molecule type" value="Genomic_DNA"/>
</dbReference>
<feature type="compositionally biased region" description="Polar residues" evidence="1">
    <location>
        <begin position="45"/>
        <end position="59"/>
    </location>
</feature>
<accession>A0A3N4I2T7</accession>
<evidence type="ECO:0000256" key="1">
    <source>
        <dbReference type="SAM" id="MobiDB-lite"/>
    </source>
</evidence>
<protein>
    <submittedName>
        <fullName evidence="2">Uncharacterized protein</fullName>
    </submittedName>
</protein>
<feature type="compositionally biased region" description="Polar residues" evidence="1">
    <location>
        <begin position="13"/>
        <end position="26"/>
    </location>
</feature>
<sequence length="225" mass="24908">MIAPVHPYPSPETPTQSPANPQETARTTSNPTTTTLNLPGRAPTPRQSPKQQQQQTMNHHTTLLPSTSIASLLLTHLLTPLTIPASSLTPLTDPSTYTPTTLSRAESLALAPLTITPDDDLTLQANIEGLLSLARTDIAEATKHLNDFLDEPERDWNWLLAWSIKLQMLFWGIREVEMARGVLECLGREAEARLGVERWRVVLIRGVRVAMGWGPVEEGEWDIEA</sequence>
<evidence type="ECO:0000313" key="3">
    <source>
        <dbReference type="Proteomes" id="UP000275078"/>
    </source>
</evidence>
<gene>
    <name evidence="2" type="ORF">BJ508DRAFT_327414</name>
</gene>
<keyword evidence="3" id="KW-1185">Reference proteome</keyword>
<name>A0A3N4I2T7_ASCIM</name>
<feature type="compositionally biased region" description="Pro residues" evidence="1">
    <location>
        <begin position="1"/>
        <end position="12"/>
    </location>
</feature>
<evidence type="ECO:0000313" key="2">
    <source>
        <dbReference type="EMBL" id="RPA80309.1"/>
    </source>
</evidence>